<dbReference type="Proteomes" id="UP000002357">
    <property type="component" value="Chromosome"/>
</dbReference>
<dbReference type="EMBL" id="CM000913">
    <property type="protein sequence ID" value="EFG10574.1"/>
    <property type="molecule type" value="Genomic_DNA"/>
</dbReference>
<dbReference type="OrthoDB" id="4231759at2"/>
<feature type="compositionally biased region" description="Gly residues" evidence="1">
    <location>
        <begin position="10"/>
        <end position="27"/>
    </location>
</feature>
<feature type="region of interest" description="Disordered" evidence="1">
    <location>
        <begin position="1"/>
        <end position="32"/>
    </location>
</feature>
<accession>B5GWU8</accession>
<dbReference type="AlphaFoldDB" id="B5GWU8"/>
<organism evidence="2 3">
    <name type="scientific">Streptomyces clavuligerus</name>
    <dbReference type="NCBI Taxonomy" id="1901"/>
    <lineage>
        <taxon>Bacteria</taxon>
        <taxon>Bacillati</taxon>
        <taxon>Actinomycetota</taxon>
        <taxon>Actinomycetes</taxon>
        <taxon>Kitasatosporales</taxon>
        <taxon>Streptomycetaceae</taxon>
        <taxon>Streptomyces</taxon>
    </lineage>
</organism>
<dbReference type="eggNOG" id="ENOG5031TKF">
    <property type="taxonomic scope" value="Bacteria"/>
</dbReference>
<dbReference type="KEGG" id="sclf:BB341_01010"/>
<gene>
    <name evidence="2" type="ORF">SCLAV_5507</name>
</gene>
<reference evidence="2 3" key="1">
    <citation type="journal article" date="2010" name="Genome Biol. Evol.">
        <title>The sequence of a 1.8-mb bacterial linear plasmid reveals a rich evolutionary reservoir of secondary metabolic pathways.</title>
        <authorList>
            <person name="Medema M.H."/>
            <person name="Trefzer A."/>
            <person name="Kovalchuk A."/>
            <person name="van den Berg M."/>
            <person name="Mueller U."/>
            <person name="Heijne W."/>
            <person name="Wu L."/>
            <person name="Alam M.T."/>
            <person name="Ronning C.M."/>
            <person name="Nierman W.C."/>
            <person name="Bovenberg R.A.L."/>
            <person name="Breitling R."/>
            <person name="Takano E."/>
        </authorList>
    </citation>
    <scope>NUCLEOTIDE SEQUENCE [LARGE SCALE GENOMIC DNA]</scope>
    <source>
        <strain evidence="3">ATCC 27064 / DSM 738 / JCM 4710 / NBRC 13307 / NCIMB 12785 / NRRL 3585 / VKM Ac-602</strain>
    </source>
</reference>
<feature type="compositionally biased region" description="Basic and acidic residues" evidence="1">
    <location>
        <begin position="102"/>
        <end position="111"/>
    </location>
</feature>
<feature type="region of interest" description="Disordered" evidence="1">
    <location>
        <begin position="81"/>
        <end position="142"/>
    </location>
</feature>
<name>B5GWU8_STRCL</name>
<protein>
    <submittedName>
        <fullName evidence="2">Uncharacterized protein</fullName>
    </submittedName>
</protein>
<dbReference type="STRING" id="1901.BB341_01010"/>
<proteinExistence type="predicted"/>
<evidence type="ECO:0000313" key="2">
    <source>
        <dbReference type="EMBL" id="EFG10574.1"/>
    </source>
</evidence>
<evidence type="ECO:0000256" key="1">
    <source>
        <dbReference type="SAM" id="MobiDB-lite"/>
    </source>
</evidence>
<evidence type="ECO:0000313" key="3">
    <source>
        <dbReference type="Proteomes" id="UP000002357"/>
    </source>
</evidence>
<keyword evidence="3" id="KW-1185">Reference proteome</keyword>
<sequence length="219" mass="22991">MSSARPGPPGGLRVGSPGNAGGRGWGMNGSTRTARWPRARAGVAAALCGVALSGTTGCSPAERTLVAVLVDGSGTPHALLRPCDGGDRVRAPWLHGTPEADAPERQETREGTEEETGQETGAAGGREWSGWETRGTHPAADFPLFTPPAPWRAEIRGPRSALPDHSYELGFADPDDSYAYRALVTFDAAGLDRLADGEVLTRRGVMSRSAFEEAARRAC</sequence>